<dbReference type="GO" id="GO:0005509">
    <property type="term" value="F:calcium ion binding"/>
    <property type="evidence" value="ECO:0007669"/>
    <property type="project" value="InterPro"/>
</dbReference>
<evidence type="ECO:0000259" key="8">
    <source>
        <dbReference type="SMART" id="SM00179"/>
    </source>
</evidence>
<evidence type="ECO:0000256" key="1">
    <source>
        <dbReference type="ARBA" id="ARBA00022536"/>
    </source>
</evidence>
<evidence type="ECO:0000256" key="6">
    <source>
        <dbReference type="ARBA" id="ARBA00023180"/>
    </source>
</evidence>
<evidence type="ECO:0000256" key="7">
    <source>
        <dbReference type="SAM" id="SignalP"/>
    </source>
</evidence>
<evidence type="ECO:0000256" key="4">
    <source>
        <dbReference type="ARBA" id="ARBA00022837"/>
    </source>
</evidence>
<keyword evidence="1" id="KW-0245">EGF-like domain</keyword>
<keyword evidence="10" id="KW-1185">Reference proteome</keyword>
<dbReference type="EMBL" id="KQ979074">
    <property type="protein sequence ID" value="KYN23058.1"/>
    <property type="molecule type" value="Genomic_DNA"/>
</dbReference>
<organism evidence="9 10">
    <name type="scientific">Trachymyrmex cornetzi</name>
    <dbReference type="NCBI Taxonomy" id="471704"/>
    <lineage>
        <taxon>Eukaryota</taxon>
        <taxon>Metazoa</taxon>
        <taxon>Ecdysozoa</taxon>
        <taxon>Arthropoda</taxon>
        <taxon>Hexapoda</taxon>
        <taxon>Insecta</taxon>
        <taxon>Pterygota</taxon>
        <taxon>Neoptera</taxon>
        <taxon>Endopterygota</taxon>
        <taxon>Hymenoptera</taxon>
        <taxon>Apocrita</taxon>
        <taxon>Aculeata</taxon>
        <taxon>Formicoidea</taxon>
        <taxon>Formicidae</taxon>
        <taxon>Myrmicinae</taxon>
        <taxon>Trachymyrmex</taxon>
    </lineage>
</organism>
<dbReference type="Pfam" id="PF07645">
    <property type="entry name" value="EGF_CA"/>
    <property type="match status" value="1"/>
</dbReference>
<dbReference type="InterPro" id="IPR018097">
    <property type="entry name" value="EGF_Ca-bd_CS"/>
</dbReference>
<dbReference type="Gene3D" id="2.10.25.10">
    <property type="entry name" value="Laminin"/>
    <property type="match status" value="1"/>
</dbReference>
<sequence>MEFTKRILRLISISLIVFRLPLIVTVTTPLPPTIESTIESTVTDLSTTEEEDKVEMPSVPLTEQVMDHNIRVSDVPDVDPEATNVPDSSLDRNRVIRDVAYFIRAHKFHDYDHRYFKSAEEATSKLYEDFPKPGLRSLHWEVRKHCKASFVECLKYLERIIRLTVFRRENDTVTIMRKQKWNLVNNTEQIMAVQRDCQTAQRRDYLTVVPFQGPIGNYYMCWYTMLEVPDLATFGEPCDNHANCLDEYDVHNKDPRADDTKSYACALYSFCPDHCCPMKHIRYMKDCYQSQSNPCYVENQPAHRKCTLNQDENRDFQALRANQINVSCECHSRGYEWSSRFGMCVDVNECVRGTHNCTQNAESCLNLPGYYVCVCRLGYIYNSEIGQCVHSPDIDRVLKGYVEKPKAAKTKNLLAKIARIIARSAGSSYVHNYRVHFSLILIILILNCTVSYEFCFDLLNLDPKSTMQWS</sequence>
<feature type="chain" id="PRO_5008270756" evidence="7">
    <location>
        <begin position="30"/>
        <end position="470"/>
    </location>
</feature>
<keyword evidence="4" id="KW-0106">Calcium</keyword>
<dbReference type="SMART" id="SM00179">
    <property type="entry name" value="EGF_CA"/>
    <property type="match status" value="1"/>
</dbReference>
<dbReference type="FunFam" id="2.10.25.10:FF:000038">
    <property type="entry name" value="Fibrillin 2"/>
    <property type="match status" value="1"/>
</dbReference>
<dbReference type="InterPro" id="IPR001881">
    <property type="entry name" value="EGF-like_Ca-bd_dom"/>
</dbReference>
<keyword evidence="2 7" id="KW-0732">Signal</keyword>
<keyword evidence="5" id="KW-1015">Disulfide bond</keyword>
<evidence type="ECO:0000256" key="2">
    <source>
        <dbReference type="ARBA" id="ARBA00022729"/>
    </source>
</evidence>
<gene>
    <name evidence="9" type="ORF">ALC57_04842</name>
</gene>
<dbReference type="Proteomes" id="UP000078492">
    <property type="component" value="Unassembled WGS sequence"/>
</dbReference>
<dbReference type="PROSITE" id="PS01187">
    <property type="entry name" value="EGF_CA"/>
    <property type="match status" value="1"/>
</dbReference>
<accession>A0A195ECX5</accession>
<feature type="signal peptide" evidence="7">
    <location>
        <begin position="1"/>
        <end position="29"/>
    </location>
</feature>
<dbReference type="SUPFAM" id="SSF57196">
    <property type="entry name" value="EGF/Laminin"/>
    <property type="match status" value="1"/>
</dbReference>
<name>A0A195ECX5_9HYME</name>
<keyword evidence="6" id="KW-0325">Glycoprotein</keyword>
<evidence type="ECO:0000256" key="3">
    <source>
        <dbReference type="ARBA" id="ARBA00022737"/>
    </source>
</evidence>
<dbReference type="PANTHER" id="PTHR24039">
    <property type="entry name" value="FIBRILLIN-RELATED"/>
    <property type="match status" value="1"/>
</dbReference>
<dbReference type="AlphaFoldDB" id="A0A195ECX5"/>
<reference evidence="9 10" key="1">
    <citation type="submission" date="2015-09" db="EMBL/GenBank/DDBJ databases">
        <title>Trachymyrmex cornetzi WGS genome.</title>
        <authorList>
            <person name="Nygaard S."/>
            <person name="Hu H."/>
            <person name="Boomsma J."/>
            <person name="Zhang G."/>
        </authorList>
    </citation>
    <scope>NUCLEOTIDE SEQUENCE [LARGE SCALE GENOMIC DNA]</scope>
    <source>
        <strain evidence="9">Tcor2-1</strain>
        <tissue evidence="9">Whole body</tissue>
    </source>
</reference>
<evidence type="ECO:0000256" key="5">
    <source>
        <dbReference type="ARBA" id="ARBA00023157"/>
    </source>
</evidence>
<dbReference type="PANTHER" id="PTHR24039:SF28">
    <property type="entry name" value="EGF-LIKE DOMAIN-CONTAINING PROTEIN"/>
    <property type="match status" value="1"/>
</dbReference>
<protein>
    <submittedName>
        <fullName evidence="9">Nidogen-2</fullName>
    </submittedName>
</protein>
<evidence type="ECO:0000313" key="9">
    <source>
        <dbReference type="EMBL" id="KYN23058.1"/>
    </source>
</evidence>
<proteinExistence type="predicted"/>
<dbReference type="CDD" id="cd00054">
    <property type="entry name" value="EGF_CA"/>
    <property type="match status" value="1"/>
</dbReference>
<evidence type="ECO:0000313" key="10">
    <source>
        <dbReference type="Proteomes" id="UP000078492"/>
    </source>
</evidence>
<feature type="domain" description="EGF-like calcium-binding" evidence="8">
    <location>
        <begin position="346"/>
        <end position="389"/>
    </location>
</feature>
<dbReference type="InterPro" id="IPR049883">
    <property type="entry name" value="NOTCH1_EGF-like"/>
</dbReference>
<dbReference type="STRING" id="471704.A0A195ECX5"/>
<keyword evidence="3" id="KW-0677">Repeat</keyword>